<keyword evidence="2" id="KW-0808">Transferase</keyword>
<dbReference type="Pfam" id="PF00534">
    <property type="entry name" value="Glycos_transf_1"/>
    <property type="match status" value="1"/>
</dbReference>
<organism evidence="2">
    <name type="scientific">Megasphaera elsdenii CAG:570</name>
    <dbReference type="NCBI Taxonomy" id="1263087"/>
    <lineage>
        <taxon>Bacteria</taxon>
        <taxon>Bacillati</taxon>
        <taxon>Bacillota</taxon>
        <taxon>Negativicutes</taxon>
        <taxon>Veillonellales</taxon>
        <taxon>Veillonellaceae</taxon>
        <taxon>Megasphaera</taxon>
    </lineage>
</organism>
<evidence type="ECO:0000313" key="2">
    <source>
        <dbReference type="EMBL" id="CDF04796.1"/>
    </source>
</evidence>
<reference evidence="2" key="1">
    <citation type="submission" date="2012-11" db="EMBL/GenBank/DDBJ databases">
        <title>Dependencies among metagenomic species, viruses, plasmids and units of genetic variation.</title>
        <authorList>
            <person name="Nielsen H.B."/>
            <person name="Almeida M."/>
            <person name="Juncker A.S."/>
            <person name="Rasmussen S."/>
            <person name="Li J."/>
            <person name="Sunagawa S."/>
            <person name="Plichta D."/>
            <person name="Gautier L."/>
            <person name="Le Chatelier E."/>
            <person name="Peletier E."/>
            <person name="Bonde I."/>
            <person name="Nielsen T."/>
            <person name="Manichanh C."/>
            <person name="Arumugam M."/>
            <person name="Batto J."/>
            <person name="Santos M.B.Q.D."/>
            <person name="Blom N."/>
            <person name="Borruel N."/>
            <person name="Burgdorf K.S."/>
            <person name="Boumezbeur F."/>
            <person name="Casellas F."/>
            <person name="Dore J."/>
            <person name="Guarner F."/>
            <person name="Hansen T."/>
            <person name="Hildebrand F."/>
            <person name="Kaas R.S."/>
            <person name="Kennedy S."/>
            <person name="Kristiansen K."/>
            <person name="Kultima J.R."/>
            <person name="Leonard P."/>
            <person name="Levenez F."/>
            <person name="Lund O."/>
            <person name="Moumen B."/>
            <person name="Le Paslier D."/>
            <person name="Pons N."/>
            <person name="Pedersen O."/>
            <person name="Prifti E."/>
            <person name="Qin J."/>
            <person name="Raes J."/>
            <person name="Tap J."/>
            <person name="Tims S."/>
            <person name="Ussery D.W."/>
            <person name="Yamada T."/>
            <person name="MetaHit consortium"/>
            <person name="Renault P."/>
            <person name="Sicheritz-Ponten T."/>
            <person name="Bork P."/>
            <person name="Wang J."/>
            <person name="Brunak S."/>
            <person name="Ehrlich S.D."/>
        </authorList>
    </citation>
    <scope>NUCLEOTIDE SEQUENCE [LARGE SCALE GENOMIC DNA]</scope>
</reference>
<protein>
    <submittedName>
        <fullName evidence="2">Glycosyltransferase group 1 family protein</fullName>
    </submittedName>
</protein>
<dbReference type="AlphaFoldDB" id="R7MWT0"/>
<comment type="caution">
    <text evidence="2">The sequence shown here is derived from an EMBL/GenBank/DDBJ whole genome shotgun (WGS) entry which is preliminary data.</text>
</comment>
<sequence>MNILLANLTKMVGDSGGMAKVTCAFAHEMKVRGHRVSLVYSDVQTGDFYCPLDKDIPAYDIRHYKGKSISYPWYLKVKREFYRTFDKQKARTVNDEFAASFLLDHLKDVLQTVQPDVIVSFQPAASKMLLCDLQTKIPVITMSHGDPEDYFHTYPKEEIPALEKSAVCQVLLPSFEKHLKDHLPNVKTVVIGNAIPQYDAQADLSAQKDTYKILFVGRLSKNHKRPHLLIEAFAGLADEFPNWNVELWGAEDGKAYYKELQLLIKKHHLENRVFLKGPTNDVPSVLQQGDIFAFPSAYEGFGLALGEAMSMGLPAVGYKSCSAVNELIKDGENGYLCDDGVEPLRISMKRLMSNLSIRVSLGERARADMKQYSSEVIWDTWEILISQL</sequence>
<evidence type="ECO:0000259" key="1">
    <source>
        <dbReference type="Pfam" id="PF00534"/>
    </source>
</evidence>
<dbReference type="EMBL" id="CBKE010000140">
    <property type="protein sequence ID" value="CDF04796.1"/>
    <property type="molecule type" value="Genomic_DNA"/>
</dbReference>
<dbReference type="Gene3D" id="3.40.50.2000">
    <property type="entry name" value="Glycogen Phosphorylase B"/>
    <property type="match status" value="2"/>
</dbReference>
<dbReference type="Proteomes" id="UP000017908">
    <property type="component" value="Unassembled WGS sequence"/>
</dbReference>
<dbReference type="PANTHER" id="PTHR12526:SF630">
    <property type="entry name" value="GLYCOSYLTRANSFERASE"/>
    <property type="match status" value="1"/>
</dbReference>
<dbReference type="PANTHER" id="PTHR12526">
    <property type="entry name" value="GLYCOSYLTRANSFERASE"/>
    <property type="match status" value="1"/>
</dbReference>
<dbReference type="SUPFAM" id="SSF53756">
    <property type="entry name" value="UDP-Glycosyltransferase/glycogen phosphorylase"/>
    <property type="match status" value="1"/>
</dbReference>
<gene>
    <name evidence="2" type="ORF">BN715_01105</name>
</gene>
<proteinExistence type="predicted"/>
<name>R7MWT0_MEGEL</name>
<feature type="domain" description="Glycosyl transferase family 1" evidence="1">
    <location>
        <begin position="203"/>
        <end position="367"/>
    </location>
</feature>
<dbReference type="InterPro" id="IPR001296">
    <property type="entry name" value="Glyco_trans_1"/>
</dbReference>
<dbReference type="GO" id="GO:0016757">
    <property type="term" value="F:glycosyltransferase activity"/>
    <property type="evidence" value="ECO:0007669"/>
    <property type="project" value="InterPro"/>
</dbReference>
<accession>R7MWT0</accession>